<protein>
    <recommendedName>
        <fullName evidence="3">RNase H type-1 domain-containing protein</fullName>
    </recommendedName>
</protein>
<sequence>MKGLVQENIQEKSNSHLHPNLWWIERTITDGKYSEFGTPKLNIDFSIRRETDYIGLVAVVRDRDGIVVAANGSSVEGSVHAGGWRGTLPSRQICYGQWLKNVNFA</sequence>
<dbReference type="Proteomes" id="UP001604277">
    <property type="component" value="Unassembled WGS sequence"/>
</dbReference>
<accession>A0ABD1WPA3</accession>
<keyword evidence="2" id="KW-1185">Reference proteome</keyword>
<reference evidence="2" key="1">
    <citation type="submission" date="2024-07" db="EMBL/GenBank/DDBJ databases">
        <title>Two chromosome-level genome assemblies of Korean endemic species Abeliophyllum distichum and Forsythia ovata (Oleaceae).</title>
        <authorList>
            <person name="Jang H."/>
        </authorList>
    </citation>
    <scope>NUCLEOTIDE SEQUENCE [LARGE SCALE GENOMIC DNA]</scope>
</reference>
<organism evidence="1 2">
    <name type="scientific">Forsythia ovata</name>
    <dbReference type="NCBI Taxonomy" id="205694"/>
    <lineage>
        <taxon>Eukaryota</taxon>
        <taxon>Viridiplantae</taxon>
        <taxon>Streptophyta</taxon>
        <taxon>Embryophyta</taxon>
        <taxon>Tracheophyta</taxon>
        <taxon>Spermatophyta</taxon>
        <taxon>Magnoliopsida</taxon>
        <taxon>eudicotyledons</taxon>
        <taxon>Gunneridae</taxon>
        <taxon>Pentapetalae</taxon>
        <taxon>asterids</taxon>
        <taxon>lamiids</taxon>
        <taxon>Lamiales</taxon>
        <taxon>Oleaceae</taxon>
        <taxon>Forsythieae</taxon>
        <taxon>Forsythia</taxon>
    </lineage>
</organism>
<proteinExistence type="predicted"/>
<dbReference type="EMBL" id="JBFOLJ010000002">
    <property type="protein sequence ID" value="KAL2551520.1"/>
    <property type="molecule type" value="Genomic_DNA"/>
</dbReference>
<evidence type="ECO:0008006" key="3">
    <source>
        <dbReference type="Google" id="ProtNLM"/>
    </source>
</evidence>
<evidence type="ECO:0000313" key="1">
    <source>
        <dbReference type="EMBL" id="KAL2551520.1"/>
    </source>
</evidence>
<name>A0ABD1WPA3_9LAMI</name>
<evidence type="ECO:0000313" key="2">
    <source>
        <dbReference type="Proteomes" id="UP001604277"/>
    </source>
</evidence>
<gene>
    <name evidence="1" type="ORF">Fot_05139</name>
</gene>
<comment type="caution">
    <text evidence="1">The sequence shown here is derived from an EMBL/GenBank/DDBJ whole genome shotgun (WGS) entry which is preliminary data.</text>
</comment>
<dbReference type="AlphaFoldDB" id="A0ABD1WPA3"/>